<organism evidence="2">
    <name type="scientific">uncultured Caudovirales phage</name>
    <dbReference type="NCBI Taxonomy" id="2100421"/>
    <lineage>
        <taxon>Viruses</taxon>
        <taxon>Duplodnaviria</taxon>
        <taxon>Heunggongvirae</taxon>
        <taxon>Uroviricota</taxon>
        <taxon>Caudoviricetes</taxon>
        <taxon>Peduoviridae</taxon>
        <taxon>Maltschvirus</taxon>
        <taxon>Maltschvirus maltsch</taxon>
    </lineage>
</organism>
<reference evidence="2" key="1">
    <citation type="submission" date="2020-04" db="EMBL/GenBank/DDBJ databases">
        <authorList>
            <person name="Chiriac C."/>
            <person name="Salcher M."/>
            <person name="Ghai R."/>
            <person name="Kavagutti S V."/>
        </authorList>
    </citation>
    <scope>NUCLEOTIDE SEQUENCE</scope>
</reference>
<proteinExistence type="predicted"/>
<evidence type="ECO:0000313" key="2">
    <source>
        <dbReference type="EMBL" id="CAB4163294.1"/>
    </source>
</evidence>
<feature type="region of interest" description="Disordered" evidence="1">
    <location>
        <begin position="66"/>
        <end position="85"/>
    </location>
</feature>
<evidence type="ECO:0000256" key="1">
    <source>
        <dbReference type="SAM" id="MobiDB-lite"/>
    </source>
</evidence>
<name>A0A6J5P6Z4_9CAUD</name>
<sequence length="85" mass="9544">MPNVHASDKEMLGFYVPRTLSRRVRKAAKASKQSITSYIEIVLTSATSKIELTPQDYREIAEATERHANQQIQSGTRVKGATPRK</sequence>
<protein>
    <submittedName>
        <fullName evidence="2">Uncharacterized protein</fullName>
    </submittedName>
</protein>
<gene>
    <name evidence="2" type="ORF">UFOVP813_12</name>
</gene>
<dbReference type="EMBL" id="LR796743">
    <property type="protein sequence ID" value="CAB4163294.1"/>
    <property type="molecule type" value="Genomic_DNA"/>
</dbReference>
<accession>A0A6J5P6Z4</accession>